<protein>
    <submittedName>
        <fullName evidence="2">Uncharacterized protein</fullName>
    </submittedName>
</protein>
<dbReference type="EMBL" id="CM029054">
    <property type="protein sequence ID" value="KAG2543518.1"/>
    <property type="molecule type" value="Genomic_DNA"/>
</dbReference>
<proteinExistence type="predicted"/>
<dbReference type="AlphaFoldDB" id="A0A8T0N3U6"/>
<sequence length="162" mass="17330">MRRRTSRRSRALNVSRSGSPPSTLCCHRFRTPRPPPPPARTAPVPVISAGAGAVPLPLSLGSSLPRAGPCYSPPPPPPRPRTAVTATTATVTTEMREIFVTNSAVAEAWGIISARSHLMSAARARLSSWCLQVDPQRLASWLAMHHLARLPLASNNKGMVCS</sequence>
<feature type="compositionally biased region" description="Polar residues" evidence="1">
    <location>
        <begin position="12"/>
        <end position="22"/>
    </location>
</feature>
<evidence type="ECO:0000313" key="3">
    <source>
        <dbReference type="Proteomes" id="UP000823388"/>
    </source>
</evidence>
<reference evidence="2 3" key="1">
    <citation type="submission" date="2020-05" db="EMBL/GenBank/DDBJ databases">
        <title>WGS assembly of Panicum virgatum.</title>
        <authorList>
            <person name="Lovell J.T."/>
            <person name="Jenkins J."/>
            <person name="Shu S."/>
            <person name="Juenger T.E."/>
            <person name="Schmutz J."/>
        </authorList>
    </citation>
    <scope>NUCLEOTIDE SEQUENCE [LARGE SCALE GENOMIC DNA]</scope>
    <source>
        <strain evidence="3">cv. AP13</strain>
    </source>
</reference>
<evidence type="ECO:0000313" key="2">
    <source>
        <dbReference type="EMBL" id="KAG2543518.1"/>
    </source>
</evidence>
<keyword evidence="3" id="KW-1185">Reference proteome</keyword>
<feature type="region of interest" description="Disordered" evidence="1">
    <location>
        <begin position="1"/>
        <end position="41"/>
    </location>
</feature>
<accession>A0A8T0N3U6</accession>
<evidence type="ECO:0000256" key="1">
    <source>
        <dbReference type="SAM" id="MobiDB-lite"/>
    </source>
</evidence>
<gene>
    <name evidence="2" type="ORF">PVAP13_9NG750377</name>
</gene>
<organism evidence="2 3">
    <name type="scientific">Panicum virgatum</name>
    <name type="common">Blackwell switchgrass</name>
    <dbReference type="NCBI Taxonomy" id="38727"/>
    <lineage>
        <taxon>Eukaryota</taxon>
        <taxon>Viridiplantae</taxon>
        <taxon>Streptophyta</taxon>
        <taxon>Embryophyta</taxon>
        <taxon>Tracheophyta</taxon>
        <taxon>Spermatophyta</taxon>
        <taxon>Magnoliopsida</taxon>
        <taxon>Liliopsida</taxon>
        <taxon>Poales</taxon>
        <taxon>Poaceae</taxon>
        <taxon>PACMAD clade</taxon>
        <taxon>Panicoideae</taxon>
        <taxon>Panicodae</taxon>
        <taxon>Paniceae</taxon>
        <taxon>Panicinae</taxon>
        <taxon>Panicum</taxon>
        <taxon>Panicum sect. Hiantes</taxon>
    </lineage>
</organism>
<dbReference type="Proteomes" id="UP000823388">
    <property type="component" value="Chromosome 9N"/>
</dbReference>
<name>A0A8T0N3U6_PANVG</name>
<comment type="caution">
    <text evidence="2">The sequence shown here is derived from an EMBL/GenBank/DDBJ whole genome shotgun (WGS) entry which is preliminary data.</text>
</comment>
<feature type="compositionally biased region" description="Basic residues" evidence="1">
    <location>
        <begin position="1"/>
        <end position="10"/>
    </location>
</feature>